<dbReference type="Pfam" id="PF01149">
    <property type="entry name" value="Fapy_DNA_glyco"/>
    <property type="match status" value="1"/>
</dbReference>
<accession>A0A1I5L061</accession>
<dbReference type="InterPro" id="IPR012319">
    <property type="entry name" value="FPG_cat"/>
</dbReference>
<evidence type="ECO:0000259" key="15">
    <source>
        <dbReference type="PROSITE" id="PS51068"/>
    </source>
</evidence>
<dbReference type="InterPro" id="IPR010979">
    <property type="entry name" value="Ribosomal_uS13-like_H2TH"/>
</dbReference>
<comment type="similarity">
    <text evidence="1">Belongs to the FPG family.</text>
</comment>
<keyword evidence="12" id="KW-0326">Glycosidase</keyword>
<evidence type="ECO:0000256" key="5">
    <source>
        <dbReference type="ARBA" id="ARBA00022771"/>
    </source>
</evidence>
<dbReference type="PANTHER" id="PTHR42697:SF1">
    <property type="entry name" value="ENDONUCLEASE 8"/>
    <property type="match status" value="1"/>
</dbReference>
<dbReference type="Pfam" id="PF06831">
    <property type="entry name" value="H2TH"/>
    <property type="match status" value="1"/>
</dbReference>
<dbReference type="Gene3D" id="1.10.8.50">
    <property type="match status" value="1"/>
</dbReference>
<organism evidence="16 17">
    <name type="scientific">Amycolatopsis rubida</name>
    <dbReference type="NCBI Taxonomy" id="112413"/>
    <lineage>
        <taxon>Bacteria</taxon>
        <taxon>Bacillati</taxon>
        <taxon>Actinomycetota</taxon>
        <taxon>Actinomycetes</taxon>
        <taxon>Pseudonocardiales</taxon>
        <taxon>Pseudonocardiaceae</taxon>
        <taxon>Amycolatopsis</taxon>
    </lineage>
</organism>
<dbReference type="PANTHER" id="PTHR42697">
    <property type="entry name" value="ENDONUCLEASE 8"/>
    <property type="match status" value="1"/>
</dbReference>
<evidence type="ECO:0000256" key="8">
    <source>
        <dbReference type="ARBA" id="ARBA00023125"/>
    </source>
</evidence>
<keyword evidence="6" id="KW-0378">Hydrolase</keyword>
<keyword evidence="9" id="KW-0234">DNA repair</keyword>
<evidence type="ECO:0000256" key="2">
    <source>
        <dbReference type="ARBA" id="ARBA00012720"/>
    </source>
</evidence>
<dbReference type="EMBL" id="FOWC01000003">
    <property type="protein sequence ID" value="SFO90543.1"/>
    <property type="molecule type" value="Genomic_DNA"/>
</dbReference>
<dbReference type="RefSeq" id="WP_093573683.1">
    <property type="nucleotide sequence ID" value="NZ_FOWC01000003.1"/>
</dbReference>
<dbReference type="PROSITE" id="PS51068">
    <property type="entry name" value="FPG_CAT"/>
    <property type="match status" value="1"/>
</dbReference>
<keyword evidence="5 13" id="KW-0863">Zinc-finger</keyword>
<feature type="domain" description="FPG-type" evidence="14">
    <location>
        <begin position="223"/>
        <end position="261"/>
    </location>
</feature>
<dbReference type="Gene3D" id="3.20.190.10">
    <property type="entry name" value="MutM-like, N-terminal"/>
    <property type="match status" value="1"/>
</dbReference>
<sequence length="272" mass="30011">MPEGDTVFLAGKLLDRALAGKTLVRGQFRHPELATVDLAGREVHSVGTVGKHLFTRFSGDLTLHSHLRMDGSWKIQPAGAKWAMPAQHARVVLMTEDVQVIGFRLHDLKLLPTAEEPALVGHLGPDLLDPQWRDEHAALAAANLAAKPDRELGDALLDQRIMAGVGNLYKCEISFLLGVSPWTPVSEVDPARAVALARKLLVANAWRHEQATTGDLRRGRRTWVYERTRQGCFRCGGPLLVRQQGDGRYQRPTWCCPRCQPGPVPADGPPRK</sequence>
<dbReference type="SMART" id="SM00898">
    <property type="entry name" value="Fapy_DNA_glyco"/>
    <property type="match status" value="1"/>
</dbReference>
<dbReference type="GO" id="GO:0003684">
    <property type="term" value="F:damaged DNA binding"/>
    <property type="evidence" value="ECO:0007669"/>
    <property type="project" value="InterPro"/>
</dbReference>
<proteinExistence type="inferred from homology"/>
<dbReference type="InterPro" id="IPR035937">
    <property type="entry name" value="FPG_N"/>
</dbReference>
<dbReference type="GO" id="GO:0000703">
    <property type="term" value="F:oxidized pyrimidine nucleobase lesion DNA N-glycosylase activity"/>
    <property type="evidence" value="ECO:0007669"/>
    <property type="project" value="TreeGrafter"/>
</dbReference>
<evidence type="ECO:0000259" key="14">
    <source>
        <dbReference type="PROSITE" id="PS51066"/>
    </source>
</evidence>
<dbReference type="SMART" id="SM01232">
    <property type="entry name" value="H2TH"/>
    <property type="match status" value="1"/>
</dbReference>
<dbReference type="AlphaFoldDB" id="A0A1I5L061"/>
<evidence type="ECO:0000313" key="16">
    <source>
        <dbReference type="EMBL" id="SFO90543.1"/>
    </source>
</evidence>
<keyword evidence="16" id="KW-0540">Nuclease</keyword>
<evidence type="ECO:0000256" key="4">
    <source>
        <dbReference type="ARBA" id="ARBA00022763"/>
    </source>
</evidence>
<evidence type="ECO:0000256" key="1">
    <source>
        <dbReference type="ARBA" id="ARBA00009409"/>
    </source>
</evidence>
<dbReference type="Proteomes" id="UP000199137">
    <property type="component" value="Unassembled WGS sequence"/>
</dbReference>
<dbReference type="GO" id="GO:0140078">
    <property type="term" value="F:class I DNA-(apurinic or apyrimidinic site) endonuclease activity"/>
    <property type="evidence" value="ECO:0007669"/>
    <property type="project" value="UniProtKB-EC"/>
</dbReference>
<evidence type="ECO:0000256" key="11">
    <source>
        <dbReference type="ARBA" id="ARBA00023268"/>
    </source>
</evidence>
<evidence type="ECO:0000313" key="17">
    <source>
        <dbReference type="Proteomes" id="UP000199137"/>
    </source>
</evidence>
<dbReference type="SUPFAM" id="SSF81624">
    <property type="entry name" value="N-terminal domain of MutM-like DNA repair proteins"/>
    <property type="match status" value="1"/>
</dbReference>
<keyword evidence="10" id="KW-0456">Lyase</keyword>
<gene>
    <name evidence="16" type="ORF">SAMN05421854_103392</name>
</gene>
<evidence type="ECO:0000256" key="9">
    <source>
        <dbReference type="ARBA" id="ARBA00023204"/>
    </source>
</evidence>
<evidence type="ECO:0000256" key="10">
    <source>
        <dbReference type="ARBA" id="ARBA00023239"/>
    </source>
</evidence>
<keyword evidence="16" id="KW-0255">Endonuclease</keyword>
<dbReference type="PROSITE" id="PS51066">
    <property type="entry name" value="ZF_FPG_2"/>
    <property type="match status" value="1"/>
</dbReference>
<dbReference type="STRING" id="112413.SAMN05421854_103392"/>
<keyword evidence="4" id="KW-0227">DNA damage</keyword>
<reference evidence="16 17" key="1">
    <citation type="submission" date="2016-10" db="EMBL/GenBank/DDBJ databases">
        <authorList>
            <person name="de Groot N.N."/>
        </authorList>
    </citation>
    <scope>NUCLEOTIDE SEQUENCE [LARGE SCALE GENOMIC DNA]</scope>
    <source>
        <strain evidence="16 17">DSM 44637</strain>
    </source>
</reference>
<name>A0A1I5L061_9PSEU</name>
<evidence type="ECO:0000256" key="6">
    <source>
        <dbReference type="ARBA" id="ARBA00022801"/>
    </source>
</evidence>
<dbReference type="InterPro" id="IPR044090">
    <property type="entry name" value="Nei2_N"/>
</dbReference>
<evidence type="ECO:0000256" key="3">
    <source>
        <dbReference type="ARBA" id="ARBA00022723"/>
    </source>
</evidence>
<evidence type="ECO:0000256" key="12">
    <source>
        <dbReference type="ARBA" id="ARBA00023295"/>
    </source>
</evidence>
<dbReference type="GO" id="GO:0006284">
    <property type="term" value="P:base-excision repair"/>
    <property type="evidence" value="ECO:0007669"/>
    <property type="project" value="InterPro"/>
</dbReference>
<evidence type="ECO:0000256" key="13">
    <source>
        <dbReference type="PROSITE-ProRule" id="PRU00391"/>
    </source>
</evidence>
<dbReference type="GO" id="GO:0008270">
    <property type="term" value="F:zinc ion binding"/>
    <property type="evidence" value="ECO:0007669"/>
    <property type="project" value="UniProtKB-KW"/>
</dbReference>
<dbReference type="InterPro" id="IPR015886">
    <property type="entry name" value="H2TH_FPG"/>
</dbReference>
<protein>
    <recommendedName>
        <fullName evidence="2">DNA-(apurinic or apyrimidinic site) lyase</fullName>
        <ecNumber evidence="2">4.2.99.18</ecNumber>
    </recommendedName>
</protein>
<keyword evidence="8" id="KW-0238">DNA-binding</keyword>
<evidence type="ECO:0000256" key="7">
    <source>
        <dbReference type="ARBA" id="ARBA00022833"/>
    </source>
</evidence>
<dbReference type="OrthoDB" id="9800855at2"/>
<dbReference type="SUPFAM" id="SSF46946">
    <property type="entry name" value="S13-like H2TH domain"/>
    <property type="match status" value="1"/>
</dbReference>
<keyword evidence="3" id="KW-0479">Metal-binding</keyword>
<dbReference type="EC" id="4.2.99.18" evidence="2"/>
<dbReference type="SUPFAM" id="SSF57716">
    <property type="entry name" value="Glucocorticoid receptor-like (DNA-binding domain)"/>
    <property type="match status" value="1"/>
</dbReference>
<keyword evidence="7" id="KW-0862">Zinc</keyword>
<dbReference type="CDD" id="cd08971">
    <property type="entry name" value="AcNei2_N"/>
    <property type="match status" value="1"/>
</dbReference>
<feature type="domain" description="Formamidopyrimidine-DNA glycosylase catalytic" evidence="15">
    <location>
        <begin position="2"/>
        <end position="102"/>
    </location>
</feature>
<dbReference type="InterPro" id="IPR000214">
    <property type="entry name" value="Znf_DNA_glyclase/AP_lyase"/>
</dbReference>
<keyword evidence="11" id="KW-0511">Multifunctional enzyme</keyword>